<organism evidence="1 2">
    <name type="scientific">Gaetbulibacter aestuarii</name>
    <dbReference type="NCBI Taxonomy" id="1502358"/>
    <lineage>
        <taxon>Bacteria</taxon>
        <taxon>Pseudomonadati</taxon>
        <taxon>Bacteroidota</taxon>
        <taxon>Flavobacteriia</taxon>
        <taxon>Flavobacteriales</taxon>
        <taxon>Flavobacteriaceae</taxon>
        <taxon>Gaetbulibacter</taxon>
    </lineage>
</organism>
<dbReference type="PANTHER" id="PTHR47199:SF2">
    <property type="entry name" value="PHOTOSYSTEM II STABILITY_ASSEMBLY FACTOR HCF136, CHLOROPLASTIC"/>
    <property type="match status" value="1"/>
</dbReference>
<dbReference type="PROSITE" id="PS51257">
    <property type="entry name" value="PROKAR_LIPOPROTEIN"/>
    <property type="match status" value="1"/>
</dbReference>
<keyword evidence="2" id="KW-1185">Reference proteome</keyword>
<comment type="caution">
    <text evidence="1">The sequence shown here is derived from an EMBL/GenBank/DDBJ whole genome shotgun (WGS) entry which is preliminary data.</text>
</comment>
<proteinExistence type="predicted"/>
<dbReference type="Gene3D" id="2.130.10.10">
    <property type="entry name" value="YVTN repeat-like/Quinoprotein amine dehydrogenase"/>
    <property type="match status" value="1"/>
</dbReference>
<dbReference type="RefSeq" id="WP_344740554.1">
    <property type="nucleotide sequence ID" value="NZ_BAABAY010000001.1"/>
</dbReference>
<reference evidence="1 2" key="1">
    <citation type="submission" date="2024-02" db="EMBL/GenBank/DDBJ databases">
        <title>A Gaetbulibacter species isolated from tidal flats and genomic insights of their niches.</title>
        <authorList>
            <person name="Ye Y."/>
        </authorList>
    </citation>
    <scope>NUCLEOTIDE SEQUENCE [LARGE SCALE GENOMIC DNA]</scope>
    <source>
        <strain evidence="1 2">KYW382</strain>
    </source>
</reference>
<name>A0ABW7MXE4_9FLAO</name>
<accession>A0ABW7MXE4</accession>
<dbReference type="Proteomes" id="UP001610100">
    <property type="component" value="Unassembled WGS sequence"/>
</dbReference>
<protein>
    <submittedName>
        <fullName evidence="1">Oxidoreductase</fullName>
    </submittedName>
</protein>
<sequence>MKHVVYALLILVFVSCKQTSESKAIHFNQVTVEPILQDSTLSIRAIDILDDGNLAFAANNGVFGLYDVKKKRWQTAFQNYDTLRPQFRAIAHTKTDFFMLSVDSPALLYKTGAFGSMTLVYREKGEGVFYDAMAFWNDQEGIAIGDSVDGCISIILTRDGGNNWSKPHCDNLPQGLPDEGAFAASNTNIAIIGDETWVATNTGRIYYSPDKGHSWQVRDTPIVKEKPTEGIYSVAFYDAQNGFAIGGDYTNPDGKAKNKIRTEDGGKTWNIVAPNLNPGYRSCVQYIPDSEALGLVAVGFKGIDLSSDAGDTWKHLSDKGFYTIRFINDHEAFAAGQGGISKLTFKK</sequence>
<evidence type="ECO:0000313" key="2">
    <source>
        <dbReference type="Proteomes" id="UP001610100"/>
    </source>
</evidence>
<evidence type="ECO:0000313" key="1">
    <source>
        <dbReference type="EMBL" id="MFH6771498.1"/>
    </source>
</evidence>
<dbReference type="PANTHER" id="PTHR47199">
    <property type="entry name" value="PHOTOSYSTEM II STABILITY/ASSEMBLY FACTOR HCF136, CHLOROPLASTIC"/>
    <property type="match status" value="1"/>
</dbReference>
<dbReference type="EMBL" id="JBAWKB010000001">
    <property type="protein sequence ID" value="MFH6771498.1"/>
    <property type="molecule type" value="Genomic_DNA"/>
</dbReference>
<dbReference type="InterPro" id="IPR015943">
    <property type="entry name" value="WD40/YVTN_repeat-like_dom_sf"/>
</dbReference>
<dbReference type="SUPFAM" id="SSF110296">
    <property type="entry name" value="Oligoxyloglucan reducing end-specific cellobiohydrolase"/>
    <property type="match status" value="1"/>
</dbReference>
<gene>
    <name evidence="1" type="ORF">V8G58_06075</name>
</gene>